<dbReference type="EMBL" id="JBBYHV010000002">
    <property type="protein sequence ID" value="MEL1252104.1"/>
    <property type="molecule type" value="Genomic_DNA"/>
</dbReference>
<dbReference type="NCBIfam" id="TIGR03344">
    <property type="entry name" value="VI_effect_Hcp1"/>
    <property type="match status" value="1"/>
</dbReference>
<comment type="caution">
    <text evidence="1">The sequence shown here is derived from an EMBL/GenBank/DDBJ whole genome shotgun (WGS) entry which is preliminary data.</text>
</comment>
<dbReference type="SUPFAM" id="SSF141452">
    <property type="entry name" value="Hcp1-like"/>
    <property type="match status" value="1"/>
</dbReference>
<sequence length="165" mass="18401">MALSVYSPPFDTNKSGTVEGSCMQVGLENHIEWYGLTHEITSPRAAGTGLPTGKRQHHPLTATKPLDKASPLLADTLTKNGTIDKIEFKFFRPAASGEETHYFTITLEEATICGIHLEQLNNKYPENMAHETREHVSFTYDKITWEEVEAGTMAFDSWKETVRGG</sequence>
<name>A0ABU9II33_9SPHN</name>
<dbReference type="InterPro" id="IPR052947">
    <property type="entry name" value="T6SS_Hcp1_domain"/>
</dbReference>
<evidence type="ECO:0000313" key="2">
    <source>
        <dbReference type="Proteomes" id="UP001497045"/>
    </source>
</evidence>
<keyword evidence="2" id="KW-1185">Reference proteome</keyword>
<evidence type="ECO:0000313" key="1">
    <source>
        <dbReference type="EMBL" id="MEL1252104.1"/>
    </source>
</evidence>
<dbReference type="Pfam" id="PF05638">
    <property type="entry name" value="T6SS_HCP"/>
    <property type="match status" value="1"/>
</dbReference>
<dbReference type="RefSeq" id="WP_341674638.1">
    <property type="nucleotide sequence ID" value="NZ_JBBYHV010000002.1"/>
</dbReference>
<dbReference type="Proteomes" id="UP001497045">
    <property type="component" value="Unassembled WGS sequence"/>
</dbReference>
<gene>
    <name evidence="1" type="primary">tssD</name>
    <name evidence="1" type="ORF">AAEO60_15615</name>
</gene>
<reference evidence="1 2" key="1">
    <citation type="submission" date="2024-04" db="EMBL/GenBank/DDBJ databases">
        <title>Aurantiacibacter sp. DGU6 16S ribosomal RNA gene Genome sequencing and assembly.</title>
        <authorList>
            <person name="Park S."/>
        </authorList>
    </citation>
    <scope>NUCLEOTIDE SEQUENCE [LARGE SCALE GENOMIC DNA]</scope>
    <source>
        <strain evidence="1 2">DGU6</strain>
    </source>
</reference>
<dbReference type="InterPro" id="IPR036624">
    <property type="entry name" value="Hcp1-lik_sf"/>
</dbReference>
<dbReference type="InterPro" id="IPR008514">
    <property type="entry name" value="T6SS_Hcp"/>
</dbReference>
<dbReference type="Gene3D" id="2.30.110.20">
    <property type="entry name" value="Hcp1-like"/>
    <property type="match status" value="1"/>
</dbReference>
<protein>
    <submittedName>
        <fullName evidence="1">Type VI secretion system tube protein TssD</fullName>
    </submittedName>
</protein>
<accession>A0ABU9II33</accession>
<dbReference type="PANTHER" id="PTHR34319">
    <property type="entry name" value="MAJOR EXPORTED PROTEIN"/>
    <property type="match status" value="1"/>
</dbReference>
<organism evidence="1 2">
    <name type="scientific">Aurantiacibacter gilvus</name>
    <dbReference type="NCBI Taxonomy" id="3139141"/>
    <lineage>
        <taxon>Bacteria</taxon>
        <taxon>Pseudomonadati</taxon>
        <taxon>Pseudomonadota</taxon>
        <taxon>Alphaproteobacteria</taxon>
        <taxon>Sphingomonadales</taxon>
        <taxon>Erythrobacteraceae</taxon>
        <taxon>Aurantiacibacter</taxon>
    </lineage>
</organism>
<dbReference type="PANTHER" id="PTHR34319:SF6">
    <property type="entry name" value="MAJOR EXPORTED PROTEIN"/>
    <property type="match status" value="1"/>
</dbReference>
<proteinExistence type="predicted"/>